<dbReference type="AlphaFoldDB" id="R0KFV3"/>
<evidence type="ECO:0000256" key="3">
    <source>
        <dbReference type="ARBA" id="ARBA00022989"/>
    </source>
</evidence>
<feature type="transmembrane region" description="Helical" evidence="5">
    <location>
        <begin position="206"/>
        <end position="226"/>
    </location>
</feature>
<evidence type="ECO:0000313" key="7">
    <source>
        <dbReference type="Proteomes" id="UP000016935"/>
    </source>
</evidence>
<keyword evidence="3 5" id="KW-1133">Transmembrane helix</keyword>
<organism evidence="6 7">
    <name type="scientific">Exserohilum turcicum (strain 28A)</name>
    <name type="common">Northern leaf blight fungus</name>
    <name type="synonym">Setosphaeria turcica</name>
    <dbReference type="NCBI Taxonomy" id="671987"/>
    <lineage>
        <taxon>Eukaryota</taxon>
        <taxon>Fungi</taxon>
        <taxon>Dikarya</taxon>
        <taxon>Ascomycota</taxon>
        <taxon>Pezizomycotina</taxon>
        <taxon>Dothideomycetes</taxon>
        <taxon>Pleosporomycetidae</taxon>
        <taxon>Pleosporales</taxon>
        <taxon>Pleosporineae</taxon>
        <taxon>Pleosporaceae</taxon>
        <taxon>Exserohilum</taxon>
    </lineage>
</organism>
<dbReference type="GeneID" id="19398645"/>
<feature type="transmembrane region" description="Helical" evidence="5">
    <location>
        <begin position="97"/>
        <end position="120"/>
    </location>
</feature>
<sequence>MSTGGLALLLHPKNQPHTFPGLLTIGKIFYIAELVFFAAISCAITHRFLRRPFLVKASLTHPSESLFFATCFLALASVIGGMHLYGGPVCGPWLVTAFRVCFWIYFGVTFLVACSSYYLLFSSPALKINDMTPAWDLPIFPFMLSGTLASIGAGAMPLASQTVTMIVAGLTAQGLGLLVSVMMYVMYVHRMIEWGFPSPKTRPAMFIAVGPPAFTALAIIGMADAWPTDTTYFGEDGQATANTMKLLAAMVAVFIWCLAFWFFCIAVIAIVLVAKELTFHLNWWALVFPNVGFTIATIKIGSVFSSTVVGWVGSIMTVGISGTYLFVLVMCVRAVLARQILSEGKDEDTYFREEKPKERRH</sequence>
<keyword evidence="7" id="KW-1185">Reference proteome</keyword>
<evidence type="ECO:0008006" key="8">
    <source>
        <dbReference type="Google" id="ProtNLM"/>
    </source>
</evidence>
<evidence type="ECO:0000256" key="4">
    <source>
        <dbReference type="ARBA" id="ARBA00023136"/>
    </source>
</evidence>
<dbReference type="GO" id="GO:0016020">
    <property type="term" value="C:membrane"/>
    <property type="evidence" value="ECO:0007669"/>
    <property type="project" value="UniProtKB-SubCell"/>
</dbReference>
<dbReference type="Pfam" id="PF03595">
    <property type="entry name" value="SLAC1"/>
    <property type="match status" value="1"/>
</dbReference>
<evidence type="ECO:0000313" key="6">
    <source>
        <dbReference type="EMBL" id="EOA86982.1"/>
    </source>
</evidence>
<proteinExistence type="predicted"/>
<dbReference type="InterPro" id="IPR004695">
    <property type="entry name" value="SLAC1/Mae1/Ssu1/TehA"/>
</dbReference>
<dbReference type="GO" id="GO:0015140">
    <property type="term" value="F:malate transmembrane transporter activity"/>
    <property type="evidence" value="ECO:0007669"/>
    <property type="project" value="InterPro"/>
</dbReference>
<feature type="transmembrane region" description="Helical" evidence="5">
    <location>
        <begin position="246"/>
        <end position="274"/>
    </location>
</feature>
<keyword evidence="2 5" id="KW-0812">Transmembrane</keyword>
<dbReference type="eggNOG" id="ENOG502QV03">
    <property type="taxonomic scope" value="Eukaryota"/>
</dbReference>
<feature type="transmembrane region" description="Helical" evidence="5">
    <location>
        <begin position="308"/>
        <end position="336"/>
    </location>
</feature>
<feature type="transmembrane region" description="Helical" evidence="5">
    <location>
        <begin position="281"/>
        <end position="302"/>
    </location>
</feature>
<feature type="transmembrane region" description="Helical" evidence="5">
    <location>
        <begin position="140"/>
        <end position="159"/>
    </location>
</feature>
<keyword evidence="4 5" id="KW-0472">Membrane</keyword>
<evidence type="ECO:0000256" key="2">
    <source>
        <dbReference type="ARBA" id="ARBA00022692"/>
    </source>
</evidence>
<feature type="transmembrane region" description="Helical" evidence="5">
    <location>
        <begin position="28"/>
        <end position="45"/>
    </location>
</feature>
<comment type="subcellular location">
    <subcellularLocation>
        <location evidence="1">Membrane</location>
        <topology evidence="1">Multi-pass membrane protein</topology>
    </subcellularLocation>
</comment>
<dbReference type="InterPro" id="IPR030185">
    <property type="entry name" value="Mae1"/>
</dbReference>
<protein>
    <recommendedName>
        <fullName evidence="8">C4-dicarboxylate transporter/malic acid transport protein</fullName>
    </recommendedName>
</protein>
<dbReference type="RefSeq" id="XP_008025520.1">
    <property type="nucleotide sequence ID" value="XM_008027329.1"/>
</dbReference>
<evidence type="ECO:0000256" key="5">
    <source>
        <dbReference type="SAM" id="Phobius"/>
    </source>
</evidence>
<feature type="transmembrane region" description="Helical" evidence="5">
    <location>
        <begin position="165"/>
        <end position="185"/>
    </location>
</feature>
<dbReference type="PANTHER" id="PTHR31162:SF0">
    <property type="entry name" value="MALIC ACID TRANSPORT PROTEIN"/>
    <property type="match status" value="1"/>
</dbReference>
<dbReference type="Gene3D" id="1.50.10.150">
    <property type="entry name" value="Voltage-dependent anion channel"/>
    <property type="match status" value="1"/>
</dbReference>
<accession>R0KFV3</accession>
<name>R0KFV3_EXST2</name>
<reference evidence="6 7" key="2">
    <citation type="journal article" date="2013" name="PLoS Genet.">
        <title>Comparative genome structure, secondary metabolite, and effector coding capacity across Cochliobolus pathogens.</title>
        <authorList>
            <person name="Condon B.J."/>
            <person name="Leng Y."/>
            <person name="Wu D."/>
            <person name="Bushley K.E."/>
            <person name="Ohm R.A."/>
            <person name="Otillar R."/>
            <person name="Martin J."/>
            <person name="Schackwitz W."/>
            <person name="Grimwood J."/>
            <person name="MohdZainudin N."/>
            <person name="Xue C."/>
            <person name="Wang R."/>
            <person name="Manning V.A."/>
            <person name="Dhillon B."/>
            <person name="Tu Z.J."/>
            <person name="Steffenson B.J."/>
            <person name="Salamov A."/>
            <person name="Sun H."/>
            <person name="Lowry S."/>
            <person name="LaButti K."/>
            <person name="Han J."/>
            <person name="Copeland A."/>
            <person name="Lindquist E."/>
            <person name="Barry K."/>
            <person name="Schmutz J."/>
            <person name="Baker S.E."/>
            <person name="Ciuffetti L.M."/>
            <person name="Grigoriev I.V."/>
            <person name="Zhong S."/>
            <person name="Turgeon B.G."/>
        </authorList>
    </citation>
    <scope>NUCLEOTIDE SEQUENCE [LARGE SCALE GENOMIC DNA]</scope>
    <source>
        <strain evidence="7">28A</strain>
    </source>
</reference>
<evidence type="ECO:0000256" key="1">
    <source>
        <dbReference type="ARBA" id="ARBA00004141"/>
    </source>
</evidence>
<dbReference type="PANTHER" id="PTHR31162">
    <property type="entry name" value="MALIC ACID TRANSPORT PROTEIN-RELATED"/>
    <property type="match status" value="1"/>
</dbReference>
<dbReference type="Proteomes" id="UP000016935">
    <property type="component" value="Unassembled WGS sequence"/>
</dbReference>
<dbReference type="InterPro" id="IPR038665">
    <property type="entry name" value="Voltage-dep_anion_channel_sf"/>
</dbReference>
<reference evidence="6 7" key="1">
    <citation type="journal article" date="2012" name="PLoS Pathog.">
        <title>Diverse lifestyles and strategies of plant pathogenesis encoded in the genomes of eighteen Dothideomycetes fungi.</title>
        <authorList>
            <person name="Ohm R.A."/>
            <person name="Feau N."/>
            <person name="Henrissat B."/>
            <person name="Schoch C.L."/>
            <person name="Horwitz B.A."/>
            <person name="Barry K.W."/>
            <person name="Condon B.J."/>
            <person name="Copeland A.C."/>
            <person name="Dhillon B."/>
            <person name="Glaser F."/>
            <person name="Hesse C.N."/>
            <person name="Kosti I."/>
            <person name="LaButti K."/>
            <person name="Lindquist E.A."/>
            <person name="Lucas S."/>
            <person name="Salamov A.A."/>
            <person name="Bradshaw R.E."/>
            <person name="Ciuffetti L."/>
            <person name="Hamelin R.C."/>
            <person name="Kema G.H.J."/>
            <person name="Lawrence C."/>
            <person name="Scott J.A."/>
            <person name="Spatafora J.W."/>
            <person name="Turgeon B.G."/>
            <person name="de Wit P.J.G.M."/>
            <person name="Zhong S."/>
            <person name="Goodwin S.B."/>
            <person name="Grigoriev I.V."/>
        </authorList>
    </citation>
    <scope>NUCLEOTIDE SEQUENCE [LARGE SCALE GENOMIC DNA]</scope>
    <source>
        <strain evidence="7">28A</strain>
    </source>
</reference>
<dbReference type="EMBL" id="KB908592">
    <property type="protein sequence ID" value="EOA86982.1"/>
    <property type="molecule type" value="Genomic_DNA"/>
</dbReference>
<dbReference type="STRING" id="671987.R0KFV3"/>
<dbReference type="CDD" id="cd09317">
    <property type="entry name" value="TDT_Mae1_like"/>
    <property type="match status" value="1"/>
</dbReference>
<gene>
    <name evidence="6" type="ORF">SETTUDRAFT_163072</name>
</gene>
<dbReference type="OrthoDB" id="2901184at2759"/>
<dbReference type="HOGENOM" id="CLU_030057_2_0_1"/>
<feature type="transmembrane region" description="Helical" evidence="5">
    <location>
        <begin position="66"/>
        <end position="85"/>
    </location>
</feature>